<organism evidence="2 3">
    <name type="scientific">Candidatus Synechococcus spongiarum</name>
    <dbReference type="NCBI Taxonomy" id="431041"/>
    <lineage>
        <taxon>Bacteria</taxon>
        <taxon>Bacillati</taxon>
        <taxon>Cyanobacteriota</taxon>
        <taxon>Cyanophyceae</taxon>
        <taxon>Synechococcales</taxon>
        <taxon>Synechococcaceae</taxon>
        <taxon>Synechococcus</taxon>
    </lineage>
</organism>
<dbReference type="GO" id="GO:0003676">
    <property type="term" value="F:nucleic acid binding"/>
    <property type="evidence" value="ECO:0007669"/>
    <property type="project" value="InterPro"/>
</dbReference>
<dbReference type="GO" id="GO:0004519">
    <property type="term" value="F:endonuclease activity"/>
    <property type="evidence" value="ECO:0007669"/>
    <property type="project" value="InterPro"/>
</dbReference>
<dbReference type="SUPFAM" id="SSF144020">
    <property type="entry name" value="FdhE-like"/>
    <property type="match status" value="1"/>
</dbReference>
<accession>A0A165B1B9</accession>
<dbReference type="Pfam" id="PF01844">
    <property type="entry name" value="HNH"/>
    <property type="match status" value="1"/>
</dbReference>
<evidence type="ECO:0000313" key="3">
    <source>
        <dbReference type="Proteomes" id="UP000182631"/>
    </source>
</evidence>
<evidence type="ECO:0000259" key="1">
    <source>
        <dbReference type="Pfam" id="PF01844"/>
    </source>
</evidence>
<name>A0A165B1B9_9SYNE</name>
<dbReference type="InterPro" id="IPR024064">
    <property type="entry name" value="FdhE-like_sf"/>
</dbReference>
<evidence type="ECO:0000313" key="2">
    <source>
        <dbReference type="EMBL" id="SAY39098.1"/>
    </source>
</evidence>
<dbReference type="InterPro" id="IPR002711">
    <property type="entry name" value="HNH"/>
</dbReference>
<proteinExistence type="predicted"/>
<gene>
    <name evidence="2" type="ORF">FLM9_1143</name>
</gene>
<dbReference type="CDD" id="cd00085">
    <property type="entry name" value="HNHc"/>
    <property type="match status" value="1"/>
</dbReference>
<dbReference type="Gene3D" id="1.10.30.50">
    <property type="match status" value="1"/>
</dbReference>
<dbReference type="Proteomes" id="UP000182631">
    <property type="component" value="Unassembled WGS sequence"/>
</dbReference>
<dbReference type="RefSeq" id="WP_074457587.1">
    <property type="nucleotide sequence ID" value="NZ_FITM01000124.1"/>
</dbReference>
<reference evidence="3" key="1">
    <citation type="submission" date="2016-02" db="EMBL/GenBank/DDBJ databases">
        <authorList>
            <person name="liu f."/>
        </authorList>
    </citation>
    <scope>NUCLEOTIDE SEQUENCE [LARGE SCALE GENOMIC DNA]</scope>
</reference>
<keyword evidence="3" id="KW-1185">Reference proteome</keyword>
<dbReference type="AlphaFoldDB" id="A0A165B1B9"/>
<dbReference type="GO" id="GO:0008270">
    <property type="term" value="F:zinc ion binding"/>
    <property type="evidence" value="ECO:0007669"/>
    <property type="project" value="InterPro"/>
</dbReference>
<feature type="domain" description="HNH" evidence="1">
    <location>
        <begin position="38"/>
        <end position="82"/>
    </location>
</feature>
<dbReference type="EMBL" id="FITM01000124">
    <property type="protein sequence ID" value="SAY39098.1"/>
    <property type="molecule type" value="Genomic_DNA"/>
</dbReference>
<dbReference type="InterPro" id="IPR003615">
    <property type="entry name" value="HNH_nuc"/>
</dbReference>
<sequence length="215" mass="24442">MRSVQRGEWPTGNNGSRISFQPYQKAKDHLIERIGEYCSYCERCGDLAVEHVIPKSKAENLETEWSNLLLGCVNCNSRKSNKNNSRDGYLWPDCDDTFNAFVYHESGRVSVNEGLAGDEHHKASALFDLVGLGAEGTSMDKRQRKRREAWNTAAKYRDSIHDDNSADKSREIEIRELAIKNALGIGFFSVWMTVFHDDEDMRQRLTEAFAGTRTG</sequence>
<protein>
    <recommendedName>
        <fullName evidence="1">HNH domain-containing protein</fullName>
    </recommendedName>
</protein>
<dbReference type="OrthoDB" id="9816185at2"/>